<keyword evidence="2" id="KW-1133">Transmembrane helix</keyword>
<feature type="domain" description="SAF" evidence="3">
    <location>
        <begin position="59"/>
        <end position="122"/>
    </location>
</feature>
<gene>
    <name evidence="4" type="ORF">SAMN05421812_12557</name>
</gene>
<evidence type="ECO:0000256" key="2">
    <source>
        <dbReference type="SAM" id="Phobius"/>
    </source>
</evidence>
<keyword evidence="5" id="KW-1185">Reference proteome</keyword>
<sequence>MSLTAPTRPGTASPTGPTAPTVARVQPRRRSPMLVALGVVLTVLGTLSAWAYTAASGPASFLAIARPVAVGVQVGEDDLRVVNVNKAPGLQPIPARDRGKYVGRYARVDLVPGTLLTAEQITDTPIPAPGEQLFGIELKPAQMPATPLRRGDKVLLVVTPDPRVAVVPDAKPTNQPPAAPQAIEATVANVGAPQTDGQVVVDVVVPRRDGPSLVTLSAQSRLALSVLPRN</sequence>
<dbReference type="OrthoDB" id="3638307at2"/>
<protein>
    <submittedName>
        <fullName evidence="4">SAF domain-containing protein</fullName>
    </submittedName>
</protein>
<reference evidence="4 5" key="1">
    <citation type="submission" date="2017-06" db="EMBL/GenBank/DDBJ databases">
        <authorList>
            <person name="Kim H.J."/>
            <person name="Triplett B.A."/>
        </authorList>
    </citation>
    <scope>NUCLEOTIDE SEQUENCE [LARGE SCALE GENOMIC DNA]</scope>
    <source>
        <strain evidence="4 5">CGMCC 4.5593</strain>
    </source>
</reference>
<organism evidence="4 5">
    <name type="scientific">Asanoa hainanensis</name>
    <dbReference type="NCBI Taxonomy" id="560556"/>
    <lineage>
        <taxon>Bacteria</taxon>
        <taxon>Bacillati</taxon>
        <taxon>Actinomycetota</taxon>
        <taxon>Actinomycetes</taxon>
        <taxon>Micromonosporales</taxon>
        <taxon>Micromonosporaceae</taxon>
        <taxon>Asanoa</taxon>
    </lineage>
</organism>
<feature type="transmembrane region" description="Helical" evidence="2">
    <location>
        <begin position="34"/>
        <end position="52"/>
    </location>
</feature>
<dbReference type="Pfam" id="PF08666">
    <property type="entry name" value="SAF"/>
    <property type="match status" value="1"/>
</dbReference>
<evidence type="ECO:0000313" key="5">
    <source>
        <dbReference type="Proteomes" id="UP000198362"/>
    </source>
</evidence>
<evidence type="ECO:0000259" key="3">
    <source>
        <dbReference type="SMART" id="SM00858"/>
    </source>
</evidence>
<dbReference type="InterPro" id="IPR013974">
    <property type="entry name" value="SAF"/>
</dbReference>
<dbReference type="EMBL" id="FZPH01000025">
    <property type="protein sequence ID" value="SNT65714.1"/>
    <property type="molecule type" value="Genomic_DNA"/>
</dbReference>
<keyword evidence="2" id="KW-0472">Membrane</keyword>
<dbReference type="SMART" id="SM00858">
    <property type="entry name" value="SAF"/>
    <property type="match status" value="1"/>
</dbReference>
<feature type="compositionally biased region" description="Low complexity" evidence="1">
    <location>
        <begin position="1"/>
        <end position="21"/>
    </location>
</feature>
<feature type="region of interest" description="Disordered" evidence="1">
    <location>
        <begin position="1"/>
        <end position="24"/>
    </location>
</feature>
<proteinExistence type="predicted"/>
<evidence type="ECO:0000313" key="4">
    <source>
        <dbReference type="EMBL" id="SNT65714.1"/>
    </source>
</evidence>
<name>A0A239PGK6_9ACTN</name>
<accession>A0A239PGK6</accession>
<dbReference type="AlphaFoldDB" id="A0A239PGK6"/>
<dbReference type="Proteomes" id="UP000198362">
    <property type="component" value="Unassembled WGS sequence"/>
</dbReference>
<evidence type="ECO:0000256" key="1">
    <source>
        <dbReference type="SAM" id="MobiDB-lite"/>
    </source>
</evidence>
<dbReference type="CDD" id="cd11614">
    <property type="entry name" value="SAF_CpaB_FlgA_like"/>
    <property type="match status" value="1"/>
</dbReference>
<keyword evidence="2" id="KW-0812">Transmembrane</keyword>